<dbReference type="InterPro" id="IPR001296">
    <property type="entry name" value="Glyco_trans_1"/>
</dbReference>
<dbReference type="OrthoDB" id="9790710at2"/>
<dbReference type="CDD" id="cd03801">
    <property type="entry name" value="GT4_PimA-like"/>
    <property type="match status" value="1"/>
</dbReference>
<organism evidence="3 4">
    <name type="scientific">Falsiruegeria litorea R37</name>
    <dbReference type="NCBI Taxonomy" id="1200284"/>
    <lineage>
        <taxon>Bacteria</taxon>
        <taxon>Pseudomonadati</taxon>
        <taxon>Pseudomonadota</taxon>
        <taxon>Alphaproteobacteria</taxon>
        <taxon>Rhodobacterales</taxon>
        <taxon>Roseobacteraceae</taxon>
        <taxon>Falsiruegeria</taxon>
    </lineage>
</organism>
<keyword evidence="3" id="KW-0808">Transferase</keyword>
<evidence type="ECO:0000259" key="2">
    <source>
        <dbReference type="Pfam" id="PF13439"/>
    </source>
</evidence>
<protein>
    <submittedName>
        <fullName evidence="3">Glycogen synthase</fullName>
        <ecNumber evidence="3">2.4.1.11</ecNumber>
    </submittedName>
</protein>
<dbReference type="AlphaFoldDB" id="A0A1Y5RW45"/>
<keyword evidence="4" id="KW-1185">Reference proteome</keyword>
<feature type="domain" description="Glycosyl transferase family 1" evidence="1">
    <location>
        <begin position="217"/>
        <end position="347"/>
    </location>
</feature>
<sequence length="395" mass="43416">MDDSATDVALTACAPSEEAALTPTPTMSAETLVILNVCETAQGGVGRYQDALGALSAHGFSCHVLLPDSDLEILTDTSRAITFSRPKRGPVAILQLLRGFRAARRRVRPHIYFFHSTFALLPLLFLRLSRDKTPAVYCAHCWAANTSVSETLKKQIIRRIEGNLCGLADLVVNVSHSDAETARQNKYRGRHVVVENAVAPAAPDARFDLFPRPTSDTINLLFVGRFDQQKGLDILLDAFRRARINNPDLALHLVGEPVRSEGMPHLPAGVSHHGWIPSSQIDSFYRSADALVVPSRWEGLPLVIPEAYRNGTPVLAARTSGMEHLVQQDQTGHIFDLAPTDLGELLASLDRKHLVDMRPNALALYRDRFSLDRFSRELASHLLGLVSNGKARTSS</sequence>
<dbReference type="Pfam" id="PF00534">
    <property type="entry name" value="Glycos_transf_1"/>
    <property type="match status" value="1"/>
</dbReference>
<dbReference type="GO" id="GO:0004373">
    <property type="term" value="F:alpha-1,4-glucan glucosyltransferase (UDP-glucose donor) activity"/>
    <property type="evidence" value="ECO:0007669"/>
    <property type="project" value="UniProtKB-EC"/>
</dbReference>
<dbReference type="Proteomes" id="UP000193077">
    <property type="component" value="Unassembled WGS sequence"/>
</dbReference>
<dbReference type="RefSeq" id="WP_085794643.1">
    <property type="nucleotide sequence ID" value="NZ_FWFO01000001.1"/>
</dbReference>
<evidence type="ECO:0000313" key="4">
    <source>
        <dbReference type="Proteomes" id="UP000193077"/>
    </source>
</evidence>
<dbReference type="PANTHER" id="PTHR45947">
    <property type="entry name" value="SULFOQUINOVOSYL TRANSFERASE SQD2"/>
    <property type="match status" value="1"/>
</dbReference>
<keyword evidence="3" id="KW-0328">Glycosyltransferase</keyword>
<dbReference type="Gene3D" id="3.40.50.2000">
    <property type="entry name" value="Glycogen Phosphorylase B"/>
    <property type="match status" value="2"/>
</dbReference>
<reference evidence="3 4" key="1">
    <citation type="submission" date="2017-03" db="EMBL/GenBank/DDBJ databases">
        <authorList>
            <person name="Afonso C.L."/>
            <person name="Miller P.J."/>
            <person name="Scott M.A."/>
            <person name="Spackman E."/>
            <person name="Goraichik I."/>
            <person name="Dimitrov K.M."/>
            <person name="Suarez D.L."/>
            <person name="Swayne D.E."/>
        </authorList>
    </citation>
    <scope>NUCLEOTIDE SEQUENCE [LARGE SCALE GENOMIC DNA]</scope>
    <source>
        <strain evidence="3 4">CECT 7639</strain>
    </source>
</reference>
<dbReference type="EMBL" id="FWFO01000001">
    <property type="protein sequence ID" value="SLN26877.1"/>
    <property type="molecule type" value="Genomic_DNA"/>
</dbReference>
<dbReference type="Pfam" id="PF13439">
    <property type="entry name" value="Glyco_transf_4"/>
    <property type="match status" value="1"/>
</dbReference>
<dbReference type="InterPro" id="IPR050194">
    <property type="entry name" value="Glycosyltransferase_grp1"/>
</dbReference>
<gene>
    <name evidence="3" type="ORF">TRL7639_00983</name>
</gene>
<name>A0A1Y5RW45_9RHOB</name>
<dbReference type="InterPro" id="IPR028098">
    <property type="entry name" value="Glyco_trans_4-like_N"/>
</dbReference>
<accession>A0A1Y5RW45</accession>
<proteinExistence type="predicted"/>
<dbReference type="SUPFAM" id="SSF53756">
    <property type="entry name" value="UDP-Glycosyltransferase/glycogen phosphorylase"/>
    <property type="match status" value="1"/>
</dbReference>
<dbReference type="PANTHER" id="PTHR45947:SF3">
    <property type="entry name" value="SULFOQUINOVOSYL TRANSFERASE SQD2"/>
    <property type="match status" value="1"/>
</dbReference>
<evidence type="ECO:0000259" key="1">
    <source>
        <dbReference type="Pfam" id="PF00534"/>
    </source>
</evidence>
<evidence type="ECO:0000313" key="3">
    <source>
        <dbReference type="EMBL" id="SLN26877.1"/>
    </source>
</evidence>
<dbReference type="EC" id="2.4.1.11" evidence="3"/>
<feature type="domain" description="Glycosyltransferase subfamily 4-like N-terminal" evidence="2">
    <location>
        <begin position="43"/>
        <end position="199"/>
    </location>
</feature>